<reference evidence="1 2" key="1">
    <citation type="journal article" date="2018" name="Mol. Plant">
        <title>The genome of Artemisia annua provides insight into the evolution of Asteraceae family and artemisinin biosynthesis.</title>
        <authorList>
            <person name="Shen Q."/>
            <person name="Zhang L."/>
            <person name="Liao Z."/>
            <person name="Wang S."/>
            <person name="Yan T."/>
            <person name="Shi P."/>
            <person name="Liu M."/>
            <person name="Fu X."/>
            <person name="Pan Q."/>
            <person name="Wang Y."/>
            <person name="Lv Z."/>
            <person name="Lu X."/>
            <person name="Zhang F."/>
            <person name="Jiang W."/>
            <person name="Ma Y."/>
            <person name="Chen M."/>
            <person name="Hao X."/>
            <person name="Li L."/>
            <person name="Tang Y."/>
            <person name="Lv G."/>
            <person name="Zhou Y."/>
            <person name="Sun X."/>
            <person name="Brodelius P.E."/>
            <person name="Rose J.K.C."/>
            <person name="Tang K."/>
        </authorList>
    </citation>
    <scope>NUCLEOTIDE SEQUENCE [LARGE SCALE GENOMIC DNA]</scope>
    <source>
        <strain evidence="2">cv. Huhao1</strain>
        <tissue evidence="1">Leaf</tissue>
    </source>
</reference>
<name>A0A2U1NP64_ARTAN</name>
<protein>
    <submittedName>
        <fullName evidence="1">Uncharacterized protein</fullName>
    </submittedName>
</protein>
<organism evidence="1 2">
    <name type="scientific">Artemisia annua</name>
    <name type="common">Sweet wormwood</name>
    <dbReference type="NCBI Taxonomy" id="35608"/>
    <lineage>
        <taxon>Eukaryota</taxon>
        <taxon>Viridiplantae</taxon>
        <taxon>Streptophyta</taxon>
        <taxon>Embryophyta</taxon>
        <taxon>Tracheophyta</taxon>
        <taxon>Spermatophyta</taxon>
        <taxon>Magnoliopsida</taxon>
        <taxon>eudicotyledons</taxon>
        <taxon>Gunneridae</taxon>
        <taxon>Pentapetalae</taxon>
        <taxon>asterids</taxon>
        <taxon>campanulids</taxon>
        <taxon>Asterales</taxon>
        <taxon>Asteraceae</taxon>
        <taxon>Asteroideae</taxon>
        <taxon>Anthemideae</taxon>
        <taxon>Artemisiinae</taxon>
        <taxon>Artemisia</taxon>
    </lineage>
</organism>
<accession>A0A2U1NP64</accession>
<dbReference type="AlphaFoldDB" id="A0A2U1NP64"/>
<gene>
    <name evidence="1" type="ORF">CTI12_AA235060</name>
</gene>
<dbReference type="EMBL" id="PKPP01002432">
    <property type="protein sequence ID" value="PWA75303.1"/>
    <property type="molecule type" value="Genomic_DNA"/>
</dbReference>
<keyword evidence="2" id="KW-1185">Reference proteome</keyword>
<sequence>MRTSLSAFGMVEPQQFWDRNESLHRNLRIILKYEGKLDLIETPLPIPPAVDAPAAQAEAYQKLFGEQEKIALLMLASMTLELQKDMEDCTTYDMLKELKGMFQTQPSQEL</sequence>
<dbReference type="OrthoDB" id="1920930at2759"/>
<proteinExistence type="predicted"/>
<dbReference type="Proteomes" id="UP000245207">
    <property type="component" value="Unassembled WGS sequence"/>
</dbReference>
<evidence type="ECO:0000313" key="2">
    <source>
        <dbReference type="Proteomes" id="UP000245207"/>
    </source>
</evidence>
<evidence type="ECO:0000313" key="1">
    <source>
        <dbReference type="EMBL" id="PWA75303.1"/>
    </source>
</evidence>
<comment type="caution">
    <text evidence="1">The sequence shown here is derived from an EMBL/GenBank/DDBJ whole genome shotgun (WGS) entry which is preliminary data.</text>
</comment>